<evidence type="ECO:0000256" key="7">
    <source>
        <dbReference type="ARBA" id="ARBA00035100"/>
    </source>
</evidence>
<proteinExistence type="predicted"/>
<dbReference type="Gene3D" id="3.30.565.10">
    <property type="entry name" value="Histidine kinase-like ATPase, C-terminal domain"/>
    <property type="match status" value="1"/>
</dbReference>
<feature type="domain" description="Histidine kinase" evidence="9">
    <location>
        <begin position="12"/>
        <end position="293"/>
    </location>
</feature>
<evidence type="ECO:0000256" key="4">
    <source>
        <dbReference type="ARBA" id="ARBA00022553"/>
    </source>
</evidence>
<dbReference type="GO" id="GO:0006935">
    <property type="term" value="P:chemotaxis"/>
    <property type="evidence" value="ECO:0007669"/>
    <property type="project" value="InterPro"/>
</dbReference>
<dbReference type="GO" id="GO:0004673">
    <property type="term" value="F:protein histidine kinase activity"/>
    <property type="evidence" value="ECO:0007669"/>
    <property type="project" value="UniProtKB-EC"/>
</dbReference>
<evidence type="ECO:0000313" key="13">
    <source>
        <dbReference type="Proteomes" id="UP000298438"/>
    </source>
</evidence>
<dbReference type="PROSITE" id="PS50851">
    <property type="entry name" value="CHEW"/>
    <property type="match status" value="1"/>
</dbReference>
<dbReference type="Gene3D" id="3.40.50.2300">
    <property type="match status" value="1"/>
</dbReference>
<name>A0A4Y9SRD9_9BURK</name>
<comment type="function">
    <text evidence="7">Involved in the transmission of sensory signals from the chemoreceptors to the flagellar motors. CheA is autophosphorylated; it can transfer its phosphate group to either CheB or CheY.</text>
</comment>
<dbReference type="SMART" id="SM00387">
    <property type="entry name" value="HATPase_c"/>
    <property type="match status" value="1"/>
</dbReference>
<dbReference type="InterPro" id="IPR036890">
    <property type="entry name" value="HATPase_C_sf"/>
</dbReference>
<dbReference type="InterPro" id="IPR002545">
    <property type="entry name" value="CheW-lke_dom"/>
</dbReference>
<keyword evidence="6 12" id="KW-0418">Kinase</keyword>
<dbReference type="GO" id="GO:0000160">
    <property type="term" value="P:phosphorelay signal transduction system"/>
    <property type="evidence" value="ECO:0007669"/>
    <property type="project" value="InterPro"/>
</dbReference>
<dbReference type="PRINTS" id="PR00344">
    <property type="entry name" value="BCTRLSENSOR"/>
</dbReference>
<evidence type="ECO:0000256" key="1">
    <source>
        <dbReference type="ARBA" id="ARBA00000085"/>
    </source>
</evidence>
<dbReference type="Pfam" id="PF00072">
    <property type="entry name" value="Response_reg"/>
    <property type="match status" value="1"/>
</dbReference>
<dbReference type="SUPFAM" id="SSF52172">
    <property type="entry name" value="CheY-like"/>
    <property type="match status" value="1"/>
</dbReference>
<keyword evidence="5" id="KW-0808">Transferase</keyword>
<dbReference type="InterPro" id="IPR051315">
    <property type="entry name" value="Bact_Chemotaxis_CheA"/>
</dbReference>
<dbReference type="SMART" id="SM00260">
    <property type="entry name" value="CheW"/>
    <property type="match status" value="1"/>
</dbReference>
<dbReference type="OrthoDB" id="9146932at2"/>
<evidence type="ECO:0000256" key="5">
    <source>
        <dbReference type="ARBA" id="ARBA00022679"/>
    </source>
</evidence>
<dbReference type="FunFam" id="3.30.565.10:FF:000016">
    <property type="entry name" value="Chemotaxis protein CheA, putative"/>
    <property type="match status" value="1"/>
</dbReference>
<evidence type="ECO:0000256" key="2">
    <source>
        <dbReference type="ARBA" id="ARBA00012438"/>
    </source>
</evidence>
<dbReference type="InterPro" id="IPR003594">
    <property type="entry name" value="HATPase_dom"/>
</dbReference>
<dbReference type="InterPro" id="IPR004358">
    <property type="entry name" value="Sig_transdc_His_kin-like_C"/>
</dbReference>
<feature type="non-terminal residue" evidence="12">
    <location>
        <position position="1"/>
    </location>
</feature>
<evidence type="ECO:0000313" key="12">
    <source>
        <dbReference type="EMBL" id="TFW28047.1"/>
    </source>
</evidence>
<keyword evidence="4 8" id="KW-0597">Phosphoprotein</keyword>
<gene>
    <name evidence="12" type="ORF">E4L96_03025</name>
</gene>
<dbReference type="PANTHER" id="PTHR43395">
    <property type="entry name" value="SENSOR HISTIDINE KINASE CHEA"/>
    <property type="match status" value="1"/>
</dbReference>
<dbReference type="AlphaFoldDB" id="A0A4Y9SRD9"/>
<dbReference type="Gene3D" id="2.30.30.40">
    <property type="entry name" value="SH3 Domains"/>
    <property type="match status" value="1"/>
</dbReference>
<dbReference type="Pfam" id="PF01584">
    <property type="entry name" value="CheW"/>
    <property type="match status" value="1"/>
</dbReference>
<dbReference type="InterPro" id="IPR036061">
    <property type="entry name" value="CheW-like_dom_sf"/>
</dbReference>
<dbReference type="Pfam" id="PF02518">
    <property type="entry name" value="HATPase_c"/>
    <property type="match status" value="1"/>
</dbReference>
<evidence type="ECO:0000259" key="9">
    <source>
        <dbReference type="PROSITE" id="PS50109"/>
    </source>
</evidence>
<dbReference type="RefSeq" id="WP_135205757.1">
    <property type="nucleotide sequence ID" value="NZ_SPVF01000042.1"/>
</dbReference>
<evidence type="ECO:0000259" key="10">
    <source>
        <dbReference type="PROSITE" id="PS50110"/>
    </source>
</evidence>
<dbReference type="SMART" id="SM00448">
    <property type="entry name" value="REC"/>
    <property type="match status" value="1"/>
</dbReference>
<reference evidence="12 13" key="1">
    <citation type="submission" date="2019-03" db="EMBL/GenBank/DDBJ databases">
        <title>Draft Genome Sequence of Massilia arenosa sp. nov., a Novel Massilia Species Isolated from a Sandy-loam Maize Soil.</title>
        <authorList>
            <person name="Raths R."/>
            <person name="Peta V."/>
            <person name="Bucking H."/>
        </authorList>
    </citation>
    <scope>NUCLEOTIDE SEQUENCE [LARGE SCALE GENOMIC DNA]</scope>
    <source>
        <strain evidence="12 13">MC02</strain>
    </source>
</reference>
<evidence type="ECO:0000256" key="8">
    <source>
        <dbReference type="PROSITE-ProRule" id="PRU00169"/>
    </source>
</evidence>
<dbReference type="SUPFAM" id="SSF50341">
    <property type="entry name" value="CheW-like"/>
    <property type="match status" value="1"/>
</dbReference>
<dbReference type="InterPro" id="IPR001789">
    <property type="entry name" value="Sig_transdc_resp-reg_receiver"/>
</dbReference>
<feature type="modified residue" description="4-aspartylphosphate" evidence="8">
    <location>
        <position position="501"/>
    </location>
</feature>
<dbReference type="EC" id="2.7.13.3" evidence="2"/>
<dbReference type="InterPro" id="IPR005467">
    <property type="entry name" value="His_kinase_dom"/>
</dbReference>
<dbReference type="PANTHER" id="PTHR43395:SF1">
    <property type="entry name" value="CHEMOTAXIS PROTEIN CHEA"/>
    <property type="match status" value="1"/>
</dbReference>
<accession>A0A4Y9SRD9</accession>
<evidence type="ECO:0000259" key="11">
    <source>
        <dbReference type="PROSITE" id="PS50851"/>
    </source>
</evidence>
<sequence>ALAPATADPLLALASEMRIATRALPATAAALQRLKRQQASFLATLDAVQTELQAATHPAAARLRALLQDGQAQQQALLDQLASLDHFERRQSRLAGDLVHEVLALRMRPFGDGVHAFPRMVRDLARSLGKEARLVIEGSATLVDRDVLARIESPLNHLLRNAVDHGLELPAERAAAGKPPAGTLTLTARHRGGLLAIELADDGRGVDCEKIRARVIERRMAPPALAAAMTQAELLDFLFLPAFSLKDSPTAISGRGVGLDLVQDAVRAQNGSVRLASTPGRGLTVSITLPVTQSVVRALVCEIGGEPYAVPIASIGRVLSVPRADLPTLEGKPFVDLRGERIGLVPAAPLLGLEEVPQTAEDLPVLVLGPAGHRYGLVVEKLRGEASLVVQPLEPVFGKLRDLAAAAVLDDGSPVLILDVADLLHGVERQLAAGSLQPLAHQAPSAASAARRVLVVDDSLTVREMERQLLVARGYTVDVAVDGMDGWNMVRARGYDLVITDVDMPRLDGIELTTMIRRDPRLRALPVMIVSYKDRPEDRARGLSAGADYYLTKGAFHDATLLDAVHDLIGGAA</sequence>
<dbReference type="EMBL" id="SPVF01000042">
    <property type="protein sequence ID" value="TFW28047.1"/>
    <property type="molecule type" value="Genomic_DNA"/>
</dbReference>
<dbReference type="PROSITE" id="PS50110">
    <property type="entry name" value="RESPONSE_REGULATORY"/>
    <property type="match status" value="1"/>
</dbReference>
<evidence type="ECO:0000256" key="6">
    <source>
        <dbReference type="ARBA" id="ARBA00022777"/>
    </source>
</evidence>
<protein>
    <recommendedName>
        <fullName evidence="3">Chemotaxis protein CheA</fullName>
        <ecNumber evidence="2">2.7.13.3</ecNumber>
    </recommendedName>
</protein>
<evidence type="ECO:0000256" key="3">
    <source>
        <dbReference type="ARBA" id="ARBA00021495"/>
    </source>
</evidence>
<dbReference type="InterPro" id="IPR011006">
    <property type="entry name" value="CheY-like_superfamily"/>
</dbReference>
<dbReference type="Proteomes" id="UP000298438">
    <property type="component" value="Unassembled WGS sequence"/>
</dbReference>
<keyword evidence="13" id="KW-1185">Reference proteome</keyword>
<feature type="domain" description="CheW-like" evidence="11">
    <location>
        <begin position="295"/>
        <end position="429"/>
    </location>
</feature>
<dbReference type="SUPFAM" id="SSF55874">
    <property type="entry name" value="ATPase domain of HSP90 chaperone/DNA topoisomerase II/histidine kinase"/>
    <property type="match status" value="1"/>
</dbReference>
<organism evidence="12 13">
    <name type="scientific">Zemynaea arenosa</name>
    <dbReference type="NCBI Taxonomy" id="2561931"/>
    <lineage>
        <taxon>Bacteria</taxon>
        <taxon>Pseudomonadati</taxon>
        <taxon>Pseudomonadota</taxon>
        <taxon>Betaproteobacteria</taxon>
        <taxon>Burkholderiales</taxon>
        <taxon>Oxalobacteraceae</taxon>
        <taxon>Telluria group</taxon>
        <taxon>Zemynaea</taxon>
    </lineage>
</organism>
<comment type="catalytic activity">
    <reaction evidence="1">
        <text>ATP + protein L-histidine = ADP + protein N-phospho-L-histidine.</text>
        <dbReference type="EC" id="2.7.13.3"/>
    </reaction>
</comment>
<feature type="domain" description="Response regulatory" evidence="10">
    <location>
        <begin position="452"/>
        <end position="568"/>
    </location>
</feature>
<dbReference type="PROSITE" id="PS50109">
    <property type="entry name" value="HIS_KIN"/>
    <property type="match status" value="1"/>
</dbReference>
<comment type="caution">
    <text evidence="12">The sequence shown here is derived from an EMBL/GenBank/DDBJ whole genome shotgun (WGS) entry which is preliminary data.</text>
</comment>